<dbReference type="PROSITE" id="PS52029">
    <property type="entry name" value="LD_TPASE"/>
    <property type="match status" value="1"/>
</dbReference>
<dbReference type="InterPro" id="IPR041280">
    <property type="entry name" value="Big_10"/>
</dbReference>
<feature type="region of interest" description="Disordered" evidence="8">
    <location>
        <begin position="29"/>
        <end position="48"/>
    </location>
</feature>
<dbReference type="Gene3D" id="2.60.40.3710">
    <property type="match status" value="1"/>
</dbReference>
<dbReference type="AlphaFoldDB" id="A0A927L1J5"/>
<evidence type="ECO:0000256" key="9">
    <source>
        <dbReference type="SAM" id="SignalP"/>
    </source>
</evidence>
<evidence type="ECO:0000256" key="3">
    <source>
        <dbReference type="ARBA" id="ARBA00022960"/>
    </source>
</evidence>
<dbReference type="Gene3D" id="2.60.40.3780">
    <property type="match status" value="1"/>
</dbReference>
<dbReference type="EMBL" id="JACYXT010000005">
    <property type="protein sequence ID" value="MBD9724355.1"/>
    <property type="molecule type" value="Genomic_DNA"/>
</dbReference>
<evidence type="ECO:0000256" key="8">
    <source>
        <dbReference type="SAM" id="MobiDB-lite"/>
    </source>
</evidence>
<dbReference type="Proteomes" id="UP000661025">
    <property type="component" value="Unassembled WGS sequence"/>
</dbReference>
<dbReference type="GO" id="GO:0071972">
    <property type="term" value="F:peptidoglycan L,D-transpeptidase activity"/>
    <property type="evidence" value="ECO:0007669"/>
    <property type="project" value="TreeGrafter"/>
</dbReference>
<dbReference type="GeneID" id="79931979"/>
<evidence type="ECO:0000256" key="1">
    <source>
        <dbReference type="ARBA" id="ARBA00004752"/>
    </source>
</evidence>
<dbReference type="Gene3D" id="2.40.440.10">
    <property type="entry name" value="L,D-transpeptidase catalytic domain-like"/>
    <property type="match status" value="1"/>
</dbReference>
<feature type="active site" description="Proton donor/acceptor" evidence="7">
    <location>
        <position position="327"/>
    </location>
</feature>
<feature type="active site" description="Nucleophile" evidence="7">
    <location>
        <position position="345"/>
    </location>
</feature>
<keyword evidence="4 7" id="KW-0573">Peptidoglycan synthesis</keyword>
<accession>A0A927L1J5</accession>
<reference evidence="11" key="1">
    <citation type="submission" date="2020-09" db="EMBL/GenBank/DDBJ databases">
        <title>Streptomyces canutascabiei sp. nov., which causes potato common scab and is distributed across the world.</title>
        <authorList>
            <person name="Nguyen H.P."/>
            <person name="Weisberg A.J."/>
            <person name="Chang J.H."/>
            <person name="Clarke C.R."/>
        </authorList>
    </citation>
    <scope>NUCLEOTIDE SEQUENCE</scope>
    <source>
        <strain evidence="11">ID-01-6.2a</strain>
    </source>
</reference>
<dbReference type="InterPro" id="IPR005490">
    <property type="entry name" value="LD_TPept_cat_dom"/>
</dbReference>
<feature type="domain" description="L,D-TPase catalytic" evidence="10">
    <location>
        <begin position="246"/>
        <end position="369"/>
    </location>
</feature>
<keyword evidence="6 7" id="KW-0961">Cell wall biogenesis/degradation</keyword>
<dbReference type="GO" id="GO:0008360">
    <property type="term" value="P:regulation of cell shape"/>
    <property type="evidence" value="ECO:0007669"/>
    <property type="project" value="UniProtKB-UniRule"/>
</dbReference>
<feature type="signal peptide" evidence="9">
    <location>
        <begin position="1"/>
        <end position="31"/>
    </location>
</feature>
<feature type="chain" id="PRO_5037703304" evidence="9">
    <location>
        <begin position="32"/>
        <end position="400"/>
    </location>
</feature>
<keyword evidence="2" id="KW-0808">Transferase</keyword>
<dbReference type="GO" id="GO:0071555">
    <property type="term" value="P:cell wall organization"/>
    <property type="evidence" value="ECO:0007669"/>
    <property type="project" value="UniProtKB-UniRule"/>
</dbReference>
<keyword evidence="3 7" id="KW-0133">Cell shape</keyword>
<dbReference type="Pfam" id="PF03734">
    <property type="entry name" value="YkuD"/>
    <property type="match status" value="1"/>
</dbReference>
<evidence type="ECO:0000256" key="4">
    <source>
        <dbReference type="ARBA" id="ARBA00022984"/>
    </source>
</evidence>
<dbReference type="RefSeq" id="WP_086803257.1">
    <property type="nucleotide sequence ID" value="NZ_CP119182.1"/>
</dbReference>
<comment type="pathway">
    <text evidence="1 7">Cell wall biogenesis; peptidoglycan biosynthesis.</text>
</comment>
<protein>
    <submittedName>
        <fullName evidence="11">L,D-transpeptidase family protein</fullName>
    </submittedName>
</protein>
<gene>
    <name evidence="11" type="ORF">IHE70_14240</name>
</gene>
<name>A0A927L1J5_9ACTN</name>
<dbReference type="PANTHER" id="PTHR30582:SF2">
    <property type="entry name" value="L,D-TRANSPEPTIDASE YCIB-RELATED"/>
    <property type="match status" value="1"/>
</dbReference>
<evidence type="ECO:0000259" key="10">
    <source>
        <dbReference type="PROSITE" id="PS52029"/>
    </source>
</evidence>
<dbReference type="GO" id="GO:0018104">
    <property type="term" value="P:peptidoglycan-protein cross-linking"/>
    <property type="evidence" value="ECO:0007669"/>
    <property type="project" value="TreeGrafter"/>
</dbReference>
<dbReference type="CDD" id="cd16913">
    <property type="entry name" value="YkuD_like"/>
    <property type="match status" value="1"/>
</dbReference>
<dbReference type="SUPFAM" id="SSF141523">
    <property type="entry name" value="L,D-transpeptidase catalytic domain-like"/>
    <property type="match status" value="1"/>
</dbReference>
<evidence type="ECO:0000313" key="11">
    <source>
        <dbReference type="EMBL" id="MBD9724355.1"/>
    </source>
</evidence>
<proteinExistence type="predicted"/>
<evidence type="ECO:0000313" key="12">
    <source>
        <dbReference type="Proteomes" id="UP000661025"/>
    </source>
</evidence>
<evidence type="ECO:0000256" key="6">
    <source>
        <dbReference type="ARBA" id="ARBA00023316"/>
    </source>
</evidence>
<dbReference type="GO" id="GO:0016746">
    <property type="term" value="F:acyltransferase activity"/>
    <property type="evidence" value="ECO:0007669"/>
    <property type="project" value="UniProtKB-KW"/>
</dbReference>
<dbReference type="PANTHER" id="PTHR30582">
    <property type="entry name" value="L,D-TRANSPEPTIDASE"/>
    <property type="match status" value="1"/>
</dbReference>
<keyword evidence="5" id="KW-0012">Acyltransferase</keyword>
<evidence type="ECO:0000256" key="2">
    <source>
        <dbReference type="ARBA" id="ARBA00022679"/>
    </source>
</evidence>
<evidence type="ECO:0000256" key="7">
    <source>
        <dbReference type="PROSITE-ProRule" id="PRU01373"/>
    </source>
</evidence>
<organism evidence="11 12">
    <name type="scientific">Streptomyces caniscabiei</name>
    <dbReference type="NCBI Taxonomy" id="2746961"/>
    <lineage>
        <taxon>Bacteria</taxon>
        <taxon>Bacillati</taxon>
        <taxon>Actinomycetota</taxon>
        <taxon>Actinomycetes</taxon>
        <taxon>Kitasatosporales</taxon>
        <taxon>Streptomycetaceae</taxon>
        <taxon>Streptomyces</taxon>
    </lineage>
</organism>
<dbReference type="Pfam" id="PF17964">
    <property type="entry name" value="Big_10"/>
    <property type="match status" value="1"/>
</dbReference>
<comment type="caution">
    <text evidence="11">The sequence shown here is derived from an EMBL/GenBank/DDBJ whole genome shotgun (WGS) entry which is preliminary data.</text>
</comment>
<sequence length="400" mass="42290">MPRTPVLAPARLRAVVVAALLLPLAACSASAGPGAPDTEGTPGADDRPVTVTVSPTGEQVPAGVPVRVTAAGGRLTSVTVTDAENHRLTGKVAADGRSWVSDRKAVPGAAYTVTAATRTEGGTADSTRAAFTTAAAGKVNKVDWRPGAATTVGVAQPISLVFDHPVKNRAEVEKQLRITTSNDTEGSWGWISDWSGKDRVDWRPRTYWKPGTEVTLNADLNGTDSGADGGWFVRDYTTTFTIGARQIVEVDLDSHRLTLVRDGETVRSLPVSGGTPGGDKRSWRGTAVLMAKEGTINMNSETVGLGNAYDKMVDHSMRLTWSGMYAHAAPWNARHFGNANRSSGCIGMSDADAAWFYGQVRPGDPFEITGAETKGVVAPGNGFGAWNLSWTEWQGKSALR</sequence>
<keyword evidence="9" id="KW-0732">Signal</keyword>
<dbReference type="GO" id="GO:0005576">
    <property type="term" value="C:extracellular region"/>
    <property type="evidence" value="ECO:0007669"/>
    <property type="project" value="TreeGrafter"/>
</dbReference>
<evidence type="ECO:0000256" key="5">
    <source>
        <dbReference type="ARBA" id="ARBA00023315"/>
    </source>
</evidence>
<dbReference type="CDD" id="cd13432">
    <property type="entry name" value="LDT_IgD_like_2"/>
    <property type="match status" value="1"/>
</dbReference>
<dbReference type="InterPro" id="IPR038063">
    <property type="entry name" value="Transpep_catalytic_dom"/>
</dbReference>
<dbReference type="InterPro" id="IPR050979">
    <property type="entry name" value="LD-transpeptidase"/>
</dbReference>